<evidence type="ECO:0000313" key="2">
    <source>
        <dbReference type="Proteomes" id="UP001221898"/>
    </source>
</evidence>
<dbReference type="Proteomes" id="UP001221898">
    <property type="component" value="Unassembled WGS sequence"/>
</dbReference>
<dbReference type="EMBL" id="JAINUG010000153">
    <property type="protein sequence ID" value="KAJ8391782.1"/>
    <property type="molecule type" value="Genomic_DNA"/>
</dbReference>
<dbReference type="AlphaFoldDB" id="A0AAD7WCA2"/>
<gene>
    <name evidence="1" type="ORF">AAFF_G00085540</name>
</gene>
<name>A0AAD7WCA2_9TELE</name>
<reference evidence="1" key="1">
    <citation type="journal article" date="2023" name="Science">
        <title>Genome structures resolve the early diversification of teleost fishes.</title>
        <authorList>
            <person name="Parey E."/>
            <person name="Louis A."/>
            <person name="Montfort J."/>
            <person name="Bouchez O."/>
            <person name="Roques C."/>
            <person name="Iampietro C."/>
            <person name="Lluch J."/>
            <person name="Castinel A."/>
            <person name="Donnadieu C."/>
            <person name="Desvignes T."/>
            <person name="Floi Bucao C."/>
            <person name="Jouanno E."/>
            <person name="Wen M."/>
            <person name="Mejri S."/>
            <person name="Dirks R."/>
            <person name="Jansen H."/>
            <person name="Henkel C."/>
            <person name="Chen W.J."/>
            <person name="Zahm M."/>
            <person name="Cabau C."/>
            <person name="Klopp C."/>
            <person name="Thompson A.W."/>
            <person name="Robinson-Rechavi M."/>
            <person name="Braasch I."/>
            <person name="Lecointre G."/>
            <person name="Bobe J."/>
            <person name="Postlethwait J.H."/>
            <person name="Berthelot C."/>
            <person name="Roest Crollius H."/>
            <person name="Guiguen Y."/>
        </authorList>
    </citation>
    <scope>NUCLEOTIDE SEQUENCE</scope>
    <source>
        <strain evidence="1">NC1722</strain>
    </source>
</reference>
<keyword evidence="2" id="KW-1185">Reference proteome</keyword>
<sequence>MESPPPASRLIGLIVGLCAICALLSLCHRGIFQMEDDSVVVSIGSPCGGASGLVPRHTACSAAFESVAKPRRKIIVKEMALSCHFLWRGLGAFGR</sequence>
<accession>A0AAD7WCA2</accession>
<organism evidence="1 2">
    <name type="scientific">Aldrovandia affinis</name>
    <dbReference type="NCBI Taxonomy" id="143900"/>
    <lineage>
        <taxon>Eukaryota</taxon>
        <taxon>Metazoa</taxon>
        <taxon>Chordata</taxon>
        <taxon>Craniata</taxon>
        <taxon>Vertebrata</taxon>
        <taxon>Euteleostomi</taxon>
        <taxon>Actinopterygii</taxon>
        <taxon>Neopterygii</taxon>
        <taxon>Teleostei</taxon>
        <taxon>Notacanthiformes</taxon>
        <taxon>Halosauridae</taxon>
        <taxon>Aldrovandia</taxon>
    </lineage>
</organism>
<protein>
    <submittedName>
        <fullName evidence="1">Uncharacterized protein</fullName>
    </submittedName>
</protein>
<proteinExistence type="predicted"/>
<comment type="caution">
    <text evidence="1">The sequence shown here is derived from an EMBL/GenBank/DDBJ whole genome shotgun (WGS) entry which is preliminary data.</text>
</comment>
<evidence type="ECO:0000313" key="1">
    <source>
        <dbReference type="EMBL" id="KAJ8391782.1"/>
    </source>
</evidence>